<feature type="domain" description="YHS" evidence="2">
    <location>
        <begin position="52"/>
        <end position="84"/>
    </location>
</feature>
<feature type="chain" id="PRO_5046704787" evidence="1">
    <location>
        <begin position="25"/>
        <end position="155"/>
    </location>
</feature>
<proteinExistence type="predicted"/>
<sequence length="155" mass="17371">MKTFRNLFLFGILLFAAISMQAQTQPVDDNGLAIGGYDVVAYFSGGAKKGSKSYMAKHNGATYYFSSNANKMAFTKAPEKYLPQFDGWCAWGVAAKDTKFPINPETFDVMDGKLYLFFNGPFNGEPFNTYEDWAQRTSELKKAAHAKWPKVKNSK</sequence>
<keyword evidence="4" id="KW-1185">Reference proteome</keyword>
<keyword evidence="1" id="KW-0732">Signal</keyword>
<dbReference type="EMBL" id="JARFVB010000022">
    <property type="protein sequence ID" value="MDF0718230.1"/>
    <property type="molecule type" value="Genomic_DNA"/>
</dbReference>
<dbReference type="NCBIfam" id="NF041384">
    <property type="entry name" value="YHS_seleno_dom"/>
    <property type="match status" value="1"/>
</dbReference>
<evidence type="ECO:0000313" key="3">
    <source>
        <dbReference type="EMBL" id="MDF0718230.1"/>
    </source>
</evidence>
<organism evidence="3 4">
    <name type="scientific">Flagellimonas yonaguniensis</name>
    <dbReference type="NCBI Taxonomy" id="3031325"/>
    <lineage>
        <taxon>Bacteria</taxon>
        <taxon>Pseudomonadati</taxon>
        <taxon>Bacteroidota</taxon>
        <taxon>Flavobacteriia</taxon>
        <taxon>Flavobacteriales</taxon>
        <taxon>Flavobacteriaceae</taxon>
        <taxon>Flagellimonas</taxon>
    </lineage>
</organism>
<dbReference type="Pfam" id="PF04945">
    <property type="entry name" value="YHS"/>
    <property type="match status" value="1"/>
</dbReference>
<comment type="caution">
    <text evidence="3">The sequence shown here is derived from an EMBL/GenBank/DDBJ whole genome shotgun (WGS) entry which is preliminary data.</text>
</comment>
<evidence type="ECO:0000259" key="2">
    <source>
        <dbReference type="Pfam" id="PF04945"/>
    </source>
</evidence>
<evidence type="ECO:0000256" key="1">
    <source>
        <dbReference type="SAM" id="SignalP"/>
    </source>
</evidence>
<gene>
    <name evidence="3" type="ORF">PY092_18860</name>
</gene>
<dbReference type="InterPro" id="IPR007029">
    <property type="entry name" value="YHS_dom"/>
</dbReference>
<dbReference type="RefSeq" id="WP_275617291.1">
    <property type="nucleotide sequence ID" value="NZ_JARFVB010000022.1"/>
</dbReference>
<protein>
    <submittedName>
        <fullName evidence="3">YHS domain-containing (Seleno)protein</fullName>
    </submittedName>
</protein>
<name>A0ABT5Y456_9FLAO</name>
<reference evidence="3 4" key="1">
    <citation type="submission" date="2023-03" db="EMBL/GenBank/DDBJ databases">
        <title>Muricauda XX sp. nov. and Muricauda XXX sp. nov., two novel species isolated from Okinawa Trough.</title>
        <authorList>
            <person name="Cao W."/>
            <person name="Deng X."/>
        </authorList>
    </citation>
    <scope>NUCLEOTIDE SEQUENCE [LARGE SCALE GENOMIC DNA]</scope>
    <source>
        <strain evidence="3 4">334s03</strain>
    </source>
</reference>
<feature type="signal peptide" evidence="1">
    <location>
        <begin position="1"/>
        <end position="24"/>
    </location>
</feature>
<dbReference type="Proteomes" id="UP001221366">
    <property type="component" value="Unassembled WGS sequence"/>
</dbReference>
<evidence type="ECO:0000313" key="4">
    <source>
        <dbReference type="Proteomes" id="UP001221366"/>
    </source>
</evidence>
<accession>A0ABT5Y456</accession>